<accession>A0ABS2WUN3</accession>
<feature type="transmembrane region" description="Helical" evidence="3">
    <location>
        <begin position="278"/>
        <end position="301"/>
    </location>
</feature>
<dbReference type="PANTHER" id="PTHR36838">
    <property type="entry name" value="AUXIN EFFLUX CARRIER FAMILY PROTEIN"/>
    <property type="match status" value="1"/>
</dbReference>
<feature type="transmembrane region" description="Helical" evidence="3">
    <location>
        <begin position="248"/>
        <end position="271"/>
    </location>
</feature>
<comment type="subcellular location">
    <subcellularLocation>
        <location evidence="1">Endomembrane system</location>
        <topology evidence="1">Multi-pass membrane protein</topology>
    </subcellularLocation>
</comment>
<dbReference type="Gene3D" id="1.20.1530.20">
    <property type="match status" value="1"/>
</dbReference>
<evidence type="ECO:0000313" key="5">
    <source>
        <dbReference type="Proteomes" id="UP000703590"/>
    </source>
</evidence>
<keyword evidence="3" id="KW-0472">Membrane</keyword>
<feature type="transmembrane region" description="Helical" evidence="3">
    <location>
        <begin position="90"/>
        <end position="112"/>
    </location>
</feature>
<comment type="caution">
    <text evidence="4">The sequence shown here is derived from an EMBL/GenBank/DDBJ whole genome shotgun (WGS) entry which is preliminary data.</text>
</comment>
<keyword evidence="3" id="KW-0812">Transmembrane</keyword>
<keyword evidence="3" id="KW-1133">Transmembrane helix</keyword>
<organism evidence="4 5">
    <name type="scientific">Sulfurospirillum tamanense</name>
    <dbReference type="NCBI Taxonomy" id="2813362"/>
    <lineage>
        <taxon>Bacteria</taxon>
        <taxon>Pseudomonadati</taxon>
        <taxon>Campylobacterota</taxon>
        <taxon>Epsilonproteobacteria</taxon>
        <taxon>Campylobacterales</taxon>
        <taxon>Sulfurospirillaceae</taxon>
        <taxon>Sulfurospirillum</taxon>
    </lineage>
</organism>
<keyword evidence="2" id="KW-0813">Transport</keyword>
<dbReference type="PANTHER" id="PTHR36838:SF1">
    <property type="entry name" value="SLR1864 PROTEIN"/>
    <property type="match status" value="1"/>
</dbReference>
<evidence type="ECO:0000313" key="4">
    <source>
        <dbReference type="EMBL" id="MBN2965220.1"/>
    </source>
</evidence>
<feature type="transmembrane region" description="Helical" evidence="3">
    <location>
        <begin position="6"/>
        <end position="24"/>
    </location>
</feature>
<sequence length="302" mass="33581">MGLVGKIFPLYGMIGLGYIASRGLHVARESIAPLLIYIISPVVVFAASLNVTISLEVLGFPWFMFGVSAALCLFFYWVGKFFWEDATRNIFAFSAGTGNTGYFGIPLAMLLFEPEVANLYIFTMLASLLYESTIGFYIIARGQYTFRQSLLKVARLPSLYAMHLGLVCNYMGWFPSESLMDFMEYFKGTFAILGMMMVGMGLKGVREKGMDFTFVGMTFVTKFVVWPLVVFGLIYLDQTWLGLLNDALYKVMFIFAVVPLAANAVSMAVLLKAAPEKASFAVLLSTLFSLVSIPLMSLIFLH</sequence>
<feature type="transmembrane region" description="Helical" evidence="3">
    <location>
        <begin position="31"/>
        <end position="53"/>
    </location>
</feature>
<dbReference type="Proteomes" id="UP000703590">
    <property type="component" value="Unassembled WGS sequence"/>
</dbReference>
<evidence type="ECO:0000256" key="1">
    <source>
        <dbReference type="ARBA" id="ARBA00004127"/>
    </source>
</evidence>
<feature type="transmembrane region" description="Helical" evidence="3">
    <location>
        <begin position="59"/>
        <end position="78"/>
    </location>
</feature>
<dbReference type="InterPro" id="IPR038770">
    <property type="entry name" value="Na+/solute_symporter_sf"/>
</dbReference>
<reference evidence="5" key="1">
    <citation type="submission" date="2021-02" db="EMBL/GenBank/DDBJ databases">
        <title>Sulfurospirillum tamanensis sp. nov.</title>
        <authorList>
            <person name="Merkel A.Y."/>
        </authorList>
    </citation>
    <scope>NUCLEOTIDE SEQUENCE [LARGE SCALE GENOMIC DNA]</scope>
    <source>
        <strain evidence="5">T05b</strain>
    </source>
</reference>
<feature type="transmembrane region" description="Helical" evidence="3">
    <location>
        <begin position="118"/>
        <end position="140"/>
    </location>
</feature>
<name>A0ABS2WUN3_9BACT</name>
<dbReference type="EMBL" id="JAFHKK010000027">
    <property type="protein sequence ID" value="MBN2965220.1"/>
    <property type="molecule type" value="Genomic_DNA"/>
</dbReference>
<feature type="transmembrane region" description="Helical" evidence="3">
    <location>
        <begin position="185"/>
        <end position="202"/>
    </location>
</feature>
<evidence type="ECO:0000256" key="2">
    <source>
        <dbReference type="ARBA" id="ARBA00022448"/>
    </source>
</evidence>
<evidence type="ECO:0000256" key="3">
    <source>
        <dbReference type="SAM" id="Phobius"/>
    </source>
</evidence>
<reference evidence="4 5" key="2">
    <citation type="submission" date="2021-02" db="EMBL/GenBank/DDBJ databases">
        <title>Sulfurospirillum tamanensis sp. nov.</title>
        <authorList>
            <person name="Frolova A."/>
            <person name="Merkel A."/>
            <person name="Slobodkin A."/>
        </authorList>
    </citation>
    <scope>NUCLEOTIDE SEQUENCE [LARGE SCALE GENOMIC DNA]</scope>
    <source>
        <strain evidence="4 5">T05b</strain>
    </source>
</reference>
<protein>
    <submittedName>
        <fullName evidence="4">AEC family transporter</fullName>
    </submittedName>
</protein>
<keyword evidence="5" id="KW-1185">Reference proteome</keyword>
<feature type="transmembrane region" description="Helical" evidence="3">
    <location>
        <begin position="152"/>
        <end position="173"/>
    </location>
</feature>
<feature type="transmembrane region" description="Helical" evidence="3">
    <location>
        <begin position="214"/>
        <end position="236"/>
    </location>
</feature>
<gene>
    <name evidence="4" type="ORF">JWV37_10540</name>
</gene>
<proteinExistence type="predicted"/>
<reference evidence="4 5" key="3">
    <citation type="submission" date="2021-02" db="EMBL/GenBank/DDBJ databases">
        <authorList>
            <person name="Merkel A.Y."/>
        </authorList>
    </citation>
    <scope>NUCLEOTIDE SEQUENCE [LARGE SCALE GENOMIC DNA]</scope>
    <source>
        <strain evidence="4 5">T05b</strain>
    </source>
</reference>